<feature type="transmembrane region" description="Helical" evidence="1">
    <location>
        <begin position="168"/>
        <end position="185"/>
    </location>
</feature>
<evidence type="ECO:0000313" key="3">
    <source>
        <dbReference type="Proteomes" id="UP001055940"/>
    </source>
</evidence>
<dbReference type="Proteomes" id="UP001055940">
    <property type="component" value="Chromosome"/>
</dbReference>
<accession>A0ABY5DB08</accession>
<dbReference type="EMBL" id="CP099837">
    <property type="protein sequence ID" value="USY20560.1"/>
    <property type="molecule type" value="Genomic_DNA"/>
</dbReference>
<keyword evidence="1" id="KW-0472">Membrane</keyword>
<dbReference type="RefSeq" id="WP_254419618.1">
    <property type="nucleotide sequence ID" value="NZ_BAAAJB010000017.1"/>
</dbReference>
<sequence>MYEVYKAPDRLKVELSGAVLYREDLKDICSIISQSDAEDFQLELRSGESWGKFSTPGGLSDDSLKMKLDAVKMSSRVGESTIKVTIGLGSSFVEVENPTSVTQGMAHVVKELCEERKHVLRPLLAVGIVFFGTIAVYRIGGFIPTGFMPNFTAEWMSPISDDSFQEEGLRQSLMIAYLIGSMLAIRKKKFTNKFDLFNWTKSESELFRDKVRVNWSVGLFWAAVGAFIGFLLGQIFVS</sequence>
<evidence type="ECO:0000256" key="1">
    <source>
        <dbReference type="SAM" id="Phobius"/>
    </source>
</evidence>
<keyword evidence="3" id="KW-1185">Reference proteome</keyword>
<proteinExistence type="predicted"/>
<evidence type="ECO:0000313" key="2">
    <source>
        <dbReference type="EMBL" id="USY20560.1"/>
    </source>
</evidence>
<reference evidence="2" key="1">
    <citation type="submission" date="2022-06" db="EMBL/GenBank/DDBJ databases">
        <authorList>
            <person name="Ping M."/>
        </authorList>
    </citation>
    <scope>NUCLEOTIDE SEQUENCE</scope>
    <source>
        <strain evidence="2">JCM11759T</strain>
    </source>
</reference>
<protein>
    <submittedName>
        <fullName evidence="2">Uncharacterized protein</fullName>
    </submittedName>
</protein>
<gene>
    <name evidence="2" type="ORF">NE857_02585</name>
</gene>
<feature type="transmembrane region" description="Helical" evidence="1">
    <location>
        <begin position="123"/>
        <end position="148"/>
    </location>
</feature>
<keyword evidence="1" id="KW-1133">Transmembrane helix</keyword>
<feature type="transmembrane region" description="Helical" evidence="1">
    <location>
        <begin position="217"/>
        <end position="237"/>
    </location>
</feature>
<keyword evidence="1" id="KW-0812">Transmembrane</keyword>
<organism evidence="2 3">
    <name type="scientific">Nocardiopsis exhalans</name>
    <dbReference type="NCBI Taxonomy" id="163604"/>
    <lineage>
        <taxon>Bacteria</taxon>
        <taxon>Bacillati</taxon>
        <taxon>Actinomycetota</taxon>
        <taxon>Actinomycetes</taxon>
        <taxon>Streptosporangiales</taxon>
        <taxon>Nocardiopsidaceae</taxon>
        <taxon>Nocardiopsis</taxon>
    </lineage>
</organism>
<name>A0ABY5DB08_9ACTN</name>